<dbReference type="AlphaFoldDB" id="A0A0N4WA09"/>
<name>A0A0N4WA09_HAEPC</name>
<organism evidence="4">
    <name type="scientific">Haemonchus placei</name>
    <name type="common">Barber's pole worm</name>
    <dbReference type="NCBI Taxonomy" id="6290"/>
    <lineage>
        <taxon>Eukaryota</taxon>
        <taxon>Metazoa</taxon>
        <taxon>Ecdysozoa</taxon>
        <taxon>Nematoda</taxon>
        <taxon>Chromadorea</taxon>
        <taxon>Rhabditida</taxon>
        <taxon>Rhabditina</taxon>
        <taxon>Rhabditomorpha</taxon>
        <taxon>Strongyloidea</taxon>
        <taxon>Trichostrongylidae</taxon>
        <taxon>Haemonchus</taxon>
    </lineage>
</organism>
<evidence type="ECO:0000256" key="1">
    <source>
        <dbReference type="SAM" id="MobiDB-lite"/>
    </source>
</evidence>
<evidence type="ECO:0000313" key="2">
    <source>
        <dbReference type="EMBL" id="VDO31150.1"/>
    </source>
</evidence>
<proteinExistence type="predicted"/>
<evidence type="ECO:0000313" key="4">
    <source>
        <dbReference type="WBParaSite" id="HPLM_0000718301-mRNA-1"/>
    </source>
</evidence>
<keyword evidence="3" id="KW-1185">Reference proteome</keyword>
<evidence type="ECO:0000313" key="3">
    <source>
        <dbReference type="Proteomes" id="UP000268014"/>
    </source>
</evidence>
<accession>A0A0N4WA09</accession>
<dbReference type="OrthoDB" id="5868744at2759"/>
<feature type="region of interest" description="Disordered" evidence="1">
    <location>
        <begin position="127"/>
        <end position="147"/>
    </location>
</feature>
<gene>
    <name evidence="2" type="ORF">HPLM_LOCUS7175</name>
</gene>
<dbReference type="EMBL" id="UZAF01016614">
    <property type="protein sequence ID" value="VDO31150.1"/>
    <property type="molecule type" value="Genomic_DNA"/>
</dbReference>
<dbReference type="Proteomes" id="UP000268014">
    <property type="component" value="Unassembled WGS sequence"/>
</dbReference>
<dbReference type="WBParaSite" id="HPLM_0000718301-mRNA-1">
    <property type="protein sequence ID" value="HPLM_0000718301-mRNA-1"/>
    <property type="gene ID" value="HPLM_0000718301"/>
</dbReference>
<protein>
    <submittedName>
        <fullName evidence="4">dUTPase domain-containing protein</fullName>
    </submittedName>
</protein>
<reference evidence="4" key="1">
    <citation type="submission" date="2017-02" db="UniProtKB">
        <authorList>
            <consortium name="WormBaseParasite"/>
        </authorList>
    </citation>
    <scope>IDENTIFICATION</scope>
</reference>
<reference evidence="2 3" key="2">
    <citation type="submission" date="2018-11" db="EMBL/GenBank/DDBJ databases">
        <authorList>
            <consortium name="Pathogen Informatics"/>
        </authorList>
    </citation>
    <scope>NUCLEOTIDE SEQUENCE [LARGE SCALE GENOMIC DNA]</scope>
    <source>
        <strain evidence="2 3">MHpl1</strain>
    </source>
</reference>
<sequence>MSPDWHCTARERRVIERTGGDKLVIGQDIEPSLSSIRDSIVSNEISVHEDVKKPSEAVSSWPDGDYCILPGRAFKCPEGFYMGSISLAVPMSFGTREVSALTRASDHLKVTESINYSDRVSVGDSIVSQGRDNSAQQNNRFDYPFTT</sequence>